<dbReference type="EMBL" id="JBIUGF010000066">
    <property type="protein sequence ID" value="MFJ1340179.1"/>
    <property type="molecule type" value="Genomic_DNA"/>
</dbReference>
<proteinExistence type="predicted"/>
<gene>
    <name evidence="1" type="primary">clpB</name>
    <name evidence="1" type="ORF">ACIKP7_18830</name>
</gene>
<evidence type="ECO:0000313" key="2">
    <source>
        <dbReference type="Proteomes" id="UP001615411"/>
    </source>
</evidence>
<name>A0ACC7LYV3_9PSED</name>
<accession>A0ACC7LYV3</accession>
<sequence length="854" mass="94875">MRIDRLTSKLQLALSDSQSLAVGMDHPAIEPAHLLQALIDQQGGSIKPLLMQVGFDVNSLRKALSNELDQLPKIQNPTGDVNMSQDLARLLNQADRLAQQKGDQFISSELVLLAAMDENSKLGKLLLSQGVTKKALENAISNLRGGEAVNDPNAEESRQALDKYTVDLTKRAEDGKLDPVIGRDDEIRRTIQVLQRRTKNNPVLIGEPGVGKTAIAEGLAQRIINGEVPDGLKGKRLLSLDMGALIAGAKFRGEFEERLKGLLNELSKQEGQIILFIDELHTMVGAGKGEGSMDAGNMLKPALARGELHCVGATTLNEYRQYIEKDAALERRFQKVLVEEPSEEDTIAILRGLKERYEVHHKVAITDGAIIAAAKLSHRYITDRQLPDKAIDLVDEAASRIRMEIDSKPEVLDRLERRLIQLKVESQALKKEEDEAAIKRLEKLTEEIARLEREYADLEEIWTSEKAEVQGSAQIQQKIEQSRQELESARRKGDLSRMAELQYGVIPDLERSLQMVDQHGKAENQLLRNKVTEEEIAEVVSKWTGIPVAKMLEGEREKLLKMESLLHQRVIGQEEAVVAVSNAVRRSRAGLSDPNRPSGSFLFLGPTGVGKTELCKALAEFLFDTEEAMVRIDMSEFMEKHSVARLIGAPPGYVGYEEGGYLTEAVRRKPYAVVLLDEVEKAHPDVFNVLLQVLEDGRLTDSHGRTVDFRNTVIVMTSNLGSAQIQELVGDREAQRAAVMDAVGSHFRPEFINRIDEVVVFEPLGRDQIAGITQIQLGRLRSRLAERDLSLELSDEALDKLISVGYDPVYGARPLKRAIQRWIENPLAQLILSGKFLPGTGITAKVEGEEIVFA</sequence>
<reference evidence="1" key="1">
    <citation type="submission" date="2024-10" db="EMBL/GenBank/DDBJ databases">
        <title>Aeromonas and Pseudomonas from the Cagarras Archipelago, Rio de Janeiro, Brazil.</title>
        <authorList>
            <person name="Canellas A.L.B."/>
            <person name="Laport M.S."/>
        </authorList>
    </citation>
    <scope>NUCLEOTIDE SEQUENCE</scope>
    <source>
        <strain evidence="1">ACP-7</strain>
    </source>
</reference>
<protein>
    <submittedName>
        <fullName evidence="1">ATP-dependent chaperone ClpB</fullName>
    </submittedName>
</protein>
<comment type="caution">
    <text evidence="1">The sequence shown here is derived from an EMBL/GenBank/DDBJ whole genome shotgun (WGS) entry which is preliminary data.</text>
</comment>
<evidence type="ECO:0000313" key="1">
    <source>
        <dbReference type="EMBL" id="MFJ1340179.1"/>
    </source>
</evidence>
<keyword evidence="2" id="KW-1185">Reference proteome</keyword>
<organism evidence="1 2">
    <name type="scientific">Pseudomonas caricapapayae</name>
    <dbReference type="NCBI Taxonomy" id="46678"/>
    <lineage>
        <taxon>Bacteria</taxon>
        <taxon>Pseudomonadati</taxon>
        <taxon>Pseudomonadota</taxon>
        <taxon>Gammaproteobacteria</taxon>
        <taxon>Pseudomonadales</taxon>
        <taxon>Pseudomonadaceae</taxon>
        <taxon>Pseudomonas</taxon>
    </lineage>
</organism>
<dbReference type="Proteomes" id="UP001615411">
    <property type="component" value="Unassembled WGS sequence"/>
</dbReference>